<name>A0A0R1SG86_9LACO</name>
<sequence length="91" mass="10786">MANIYIKTNDVGAVTDYLKSDDDSKYSFKLFNDFKPDENIIEQGYTYVHLIDLEYPLFEKLHDYYTYFDGQLHRPFNFDRSLINNILNGGN</sequence>
<proteinExistence type="predicted"/>
<accession>A0A0R1SG86</accession>
<dbReference type="eggNOG" id="ENOG5030BG3">
    <property type="taxonomic scope" value="Bacteria"/>
</dbReference>
<dbReference type="Proteomes" id="UP000051647">
    <property type="component" value="Unassembled WGS sequence"/>
</dbReference>
<comment type="caution">
    <text evidence="1">The sequence shown here is derived from an EMBL/GenBank/DDBJ whole genome shotgun (WGS) entry which is preliminary data.</text>
</comment>
<organism evidence="1 2">
    <name type="scientific">Companilactobacillus versmoldensis DSM 14857 = KCTC 3814</name>
    <dbReference type="NCBI Taxonomy" id="1423815"/>
    <lineage>
        <taxon>Bacteria</taxon>
        <taxon>Bacillati</taxon>
        <taxon>Bacillota</taxon>
        <taxon>Bacilli</taxon>
        <taxon>Lactobacillales</taxon>
        <taxon>Lactobacillaceae</taxon>
        <taxon>Companilactobacillus</taxon>
    </lineage>
</organism>
<evidence type="ECO:0000313" key="2">
    <source>
        <dbReference type="Proteomes" id="UP000051647"/>
    </source>
</evidence>
<dbReference type="EMBL" id="AZFA01000002">
    <property type="protein sequence ID" value="KRL68092.1"/>
    <property type="molecule type" value="Genomic_DNA"/>
</dbReference>
<reference evidence="1 2" key="1">
    <citation type="journal article" date="2015" name="Genome Announc.">
        <title>Expanding the biotechnology potential of lactobacilli through comparative genomics of 213 strains and associated genera.</title>
        <authorList>
            <person name="Sun Z."/>
            <person name="Harris H.M."/>
            <person name="McCann A."/>
            <person name="Guo C."/>
            <person name="Argimon S."/>
            <person name="Zhang W."/>
            <person name="Yang X."/>
            <person name="Jeffery I.B."/>
            <person name="Cooney J.C."/>
            <person name="Kagawa T.F."/>
            <person name="Liu W."/>
            <person name="Song Y."/>
            <person name="Salvetti E."/>
            <person name="Wrobel A."/>
            <person name="Rasinkangas P."/>
            <person name="Parkhill J."/>
            <person name="Rea M.C."/>
            <person name="O'Sullivan O."/>
            <person name="Ritari J."/>
            <person name="Douillard F.P."/>
            <person name="Paul Ross R."/>
            <person name="Yang R."/>
            <person name="Briner A.E."/>
            <person name="Felis G.E."/>
            <person name="de Vos W.M."/>
            <person name="Barrangou R."/>
            <person name="Klaenhammer T.R."/>
            <person name="Caufield P.W."/>
            <person name="Cui Y."/>
            <person name="Zhang H."/>
            <person name="O'Toole P.W."/>
        </authorList>
    </citation>
    <scope>NUCLEOTIDE SEQUENCE [LARGE SCALE GENOMIC DNA]</scope>
    <source>
        <strain evidence="1 2">DSM 14857</strain>
    </source>
</reference>
<evidence type="ECO:0000313" key="1">
    <source>
        <dbReference type="EMBL" id="KRL68092.1"/>
    </source>
</evidence>
<dbReference type="OrthoDB" id="2294948at2"/>
<dbReference type="PATRIC" id="fig|1423815.3.peg.835"/>
<protein>
    <submittedName>
        <fullName evidence="1">Uncharacterized protein</fullName>
    </submittedName>
</protein>
<gene>
    <name evidence="1" type="ORF">FC27_GL000824</name>
</gene>
<dbReference type="STRING" id="1423815.FC27_GL000824"/>
<dbReference type="RefSeq" id="WP_010623928.1">
    <property type="nucleotide sequence ID" value="NZ_AZFA01000002.1"/>
</dbReference>
<dbReference type="AlphaFoldDB" id="A0A0R1SG86"/>
<keyword evidence="2" id="KW-1185">Reference proteome</keyword>